<dbReference type="OrthoDB" id="679141at2759"/>
<dbReference type="PANTHER" id="PTHR34360">
    <property type="entry name" value="OS08G0519400 PROTEIN"/>
    <property type="match status" value="1"/>
</dbReference>
<keyword evidence="3" id="KW-0732">Signal</keyword>
<dbReference type="EMBL" id="KK915662">
    <property type="protein sequence ID" value="KDP21007.1"/>
    <property type="molecule type" value="Genomic_DNA"/>
</dbReference>
<feature type="signal peptide" evidence="3">
    <location>
        <begin position="1"/>
        <end position="23"/>
    </location>
</feature>
<keyword evidence="2" id="KW-1133">Transmembrane helix</keyword>
<dbReference type="Proteomes" id="UP000027138">
    <property type="component" value="Unassembled WGS sequence"/>
</dbReference>
<protein>
    <submittedName>
        <fullName evidence="4">Uncharacterized protein</fullName>
    </submittedName>
</protein>
<proteinExistence type="predicted"/>
<dbReference type="SUPFAM" id="SSF57997">
    <property type="entry name" value="Tropomyosin"/>
    <property type="match status" value="1"/>
</dbReference>
<evidence type="ECO:0000256" key="2">
    <source>
        <dbReference type="SAM" id="Phobius"/>
    </source>
</evidence>
<evidence type="ECO:0000256" key="1">
    <source>
        <dbReference type="SAM" id="Coils"/>
    </source>
</evidence>
<reference evidence="4 5" key="1">
    <citation type="journal article" date="2014" name="PLoS ONE">
        <title>Global Analysis of Gene Expression Profiles in Physic Nut (Jatropha curcas L.) Seedlings Exposed to Salt Stress.</title>
        <authorList>
            <person name="Zhang L."/>
            <person name="Zhang C."/>
            <person name="Wu P."/>
            <person name="Chen Y."/>
            <person name="Li M."/>
            <person name="Jiang H."/>
            <person name="Wu G."/>
        </authorList>
    </citation>
    <scope>NUCLEOTIDE SEQUENCE [LARGE SCALE GENOMIC DNA]</scope>
    <source>
        <strain evidence="5">cv. GZQX0401</strain>
        <tissue evidence="4">Young leaves</tissue>
    </source>
</reference>
<keyword evidence="2" id="KW-0812">Transmembrane</keyword>
<organism evidence="4 5">
    <name type="scientific">Jatropha curcas</name>
    <name type="common">Barbados nut</name>
    <dbReference type="NCBI Taxonomy" id="180498"/>
    <lineage>
        <taxon>Eukaryota</taxon>
        <taxon>Viridiplantae</taxon>
        <taxon>Streptophyta</taxon>
        <taxon>Embryophyta</taxon>
        <taxon>Tracheophyta</taxon>
        <taxon>Spermatophyta</taxon>
        <taxon>Magnoliopsida</taxon>
        <taxon>eudicotyledons</taxon>
        <taxon>Gunneridae</taxon>
        <taxon>Pentapetalae</taxon>
        <taxon>rosids</taxon>
        <taxon>fabids</taxon>
        <taxon>Malpighiales</taxon>
        <taxon>Euphorbiaceae</taxon>
        <taxon>Crotonoideae</taxon>
        <taxon>Jatropheae</taxon>
        <taxon>Jatropha</taxon>
    </lineage>
</organism>
<keyword evidence="1" id="KW-0175">Coiled coil</keyword>
<dbReference type="PANTHER" id="PTHR34360:SF2">
    <property type="entry name" value="MYOSIN HEAVY CHAIN-LIKE PROTEIN"/>
    <property type="match status" value="1"/>
</dbReference>
<dbReference type="AlphaFoldDB" id="A0A067JB62"/>
<accession>A0A067JB62</accession>
<keyword evidence="2" id="KW-0472">Membrane</keyword>
<name>A0A067JB62_JATCU</name>
<dbReference type="STRING" id="180498.A0A067JB62"/>
<keyword evidence="5" id="KW-1185">Reference proteome</keyword>
<feature type="coiled-coil region" evidence="1">
    <location>
        <begin position="28"/>
        <end position="90"/>
    </location>
</feature>
<evidence type="ECO:0000256" key="3">
    <source>
        <dbReference type="SAM" id="SignalP"/>
    </source>
</evidence>
<evidence type="ECO:0000313" key="5">
    <source>
        <dbReference type="Proteomes" id="UP000027138"/>
    </source>
</evidence>
<feature type="chain" id="PRO_5001642705" evidence="3">
    <location>
        <begin position="24"/>
        <end position="284"/>
    </location>
</feature>
<evidence type="ECO:0000313" key="4">
    <source>
        <dbReference type="EMBL" id="KDP21007.1"/>
    </source>
</evidence>
<dbReference type="KEGG" id="jcu:105649583"/>
<sequence>MVAVYRILFPAIILSSLLDLTSADQQSNRHLLLQLDEAKLKISQLESSLEEIIQKVNARDVYLLERENQIQEMEKKINDLQSARSNLKGASLPVDDRIKLLEEEVRVLWETLRKNNFDLHVLESKAQEADDRLEAVTLQVERMAGIVSEQWIQIQQFEQALQLREMTISKYQRQMRASRCSFLKFAKNLSNIYLPKSLGPMGSYLFGEDSTLGPYISRTLHLLKRLYSTAKEYHHELQGFVKAEMDRHEFTAYLANEELIFFVASALIIFPVLSAWMLLSSQLQ</sequence>
<feature type="transmembrane region" description="Helical" evidence="2">
    <location>
        <begin position="259"/>
        <end position="279"/>
    </location>
</feature>
<gene>
    <name evidence="4" type="ORF">JCGZ_21478</name>
</gene>